<dbReference type="EMBL" id="MT143516">
    <property type="protein sequence ID" value="QJA97697.1"/>
    <property type="molecule type" value="Genomic_DNA"/>
</dbReference>
<protein>
    <submittedName>
        <fullName evidence="2">Uncharacterized protein</fullName>
    </submittedName>
</protein>
<reference evidence="2" key="1">
    <citation type="submission" date="2020-03" db="EMBL/GenBank/DDBJ databases">
        <title>The deep terrestrial virosphere.</title>
        <authorList>
            <person name="Holmfeldt K."/>
            <person name="Nilsson E."/>
            <person name="Simone D."/>
            <person name="Lopez-Fernandez M."/>
            <person name="Wu X."/>
            <person name="de Brujin I."/>
            <person name="Lundin D."/>
            <person name="Andersson A."/>
            <person name="Bertilsson S."/>
            <person name="Dopson M."/>
        </authorList>
    </citation>
    <scope>NUCLEOTIDE SEQUENCE</scope>
    <source>
        <strain evidence="2">MM415B06003</strain>
    </source>
</reference>
<sequence length="76" mass="8684">MPLDPQFAESLGPHRGCPIGHRRGRDGRFVGKMTRIYYASRETLRWVPVGLFCLDCGAVEIPDRPGRERPERPPPR</sequence>
<accession>A0A6M3LQN7</accession>
<feature type="region of interest" description="Disordered" evidence="1">
    <location>
        <begin position="1"/>
        <end position="20"/>
    </location>
</feature>
<dbReference type="AlphaFoldDB" id="A0A6M3LQN7"/>
<proteinExistence type="predicted"/>
<evidence type="ECO:0000256" key="1">
    <source>
        <dbReference type="SAM" id="MobiDB-lite"/>
    </source>
</evidence>
<evidence type="ECO:0000313" key="2">
    <source>
        <dbReference type="EMBL" id="QJA97697.1"/>
    </source>
</evidence>
<name>A0A6M3LQN7_9ZZZZ</name>
<organism evidence="2">
    <name type="scientific">viral metagenome</name>
    <dbReference type="NCBI Taxonomy" id="1070528"/>
    <lineage>
        <taxon>unclassified sequences</taxon>
        <taxon>metagenomes</taxon>
        <taxon>organismal metagenomes</taxon>
    </lineage>
</organism>
<gene>
    <name evidence="2" type="ORF">MM415B06003_0012</name>
</gene>